<accession>A0ACC0MV98</accession>
<comment type="caution">
    <text evidence="1">The sequence shown here is derived from an EMBL/GenBank/DDBJ whole genome shotgun (WGS) entry which is preliminary data.</text>
</comment>
<name>A0ACC0MV98_RHOML</name>
<reference evidence="1" key="1">
    <citation type="submission" date="2022-02" db="EMBL/GenBank/DDBJ databases">
        <title>Plant Genome Project.</title>
        <authorList>
            <person name="Zhang R.-G."/>
        </authorList>
    </citation>
    <scope>NUCLEOTIDE SEQUENCE</scope>
    <source>
        <strain evidence="1">AT1</strain>
    </source>
</reference>
<organism evidence="1 2">
    <name type="scientific">Rhododendron molle</name>
    <name type="common">Chinese azalea</name>
    <name type="synonym">Azalea mollis</name>
    <dbReference type="NCBI Taxonomy" id="49168"/>
    <lineage>
        <taxon>Eukaryota</taxon>
        <taxon>Viridiplantae</taxon>
        <taxon>Streptophyta</taxon>
        <taxon>Embryophyta</taxon>
        <taxon>Tracheophyta</taxon>
        <taxon>Spermatophyta</taxon>
        <taxon>Magnoliopsida</taxon>
        <taxon>eudicotyledons</taxon>
        <taxon>Gunneridae</taxon>
        <taxon>Pentapetalae</taxon>
        <taxon>asterids</taxon>
        <taxon>Ericales</taxon>
        <taxon>Ericaceae</taxon>
        <taxon>Ericoideae</taxon>
        <taxon>Rhodoreae</taxon>
        <taxon>Rhododendron</taxon>
    </lineage>
</organism>
<dbReference type="EMBL" id="CM046394">
    <property type="protein sequence ID" value="KAI8544946.1"/>
    <property type="molecule type" value="Genomic_DNA"/>
</dbReference>
<evidence type="ECO:0000313" key="2">
    <source>
        <dbReference type="Proteomes" id="UP001062846"/>
    </source>
</evidence>
<keyword evidence="2" id="KW-1185">Reference proteome</keyword>
<protein>
    <submittedName>
        <fullName evidence="1">Uncharacterized protein</fullName>
    </submittedName>
</protein>
<gene>
    <name evidence="1" type="ORF">RHMOL_Rhmol07G0005100</name>
</gene>
<proteinExistence type="predicted"/>
<evidence type="ECO:0000313" key="1">
    <source>
        <dbReference type="EMBL" id="KAI8544946.1"/>
    </source>
</evidence>
<dbReference type="Proteomes" id="UP001062846">
    <property type="component" value="Chromosome 7"/>
</dbReference>
<sequence length="124" mass="13941">MSSSTRKREHAFVVRLWGLILGIFPMTKFCMIPVRPILLDGPPGNWIGWEDIESSRLTSTTNRTIQTTSLGRSSRQTSGKYGRCYYINYLVKEMACSGSPTLNFQAILKTFKGQATVQFSALEP</sequence>